<dbReference type="InterPro" id="IPR005845">
    <property type="entry name" value="A-D-PHexomutase_a/b/a-II"/>
</dbReference>
<keyword evidence="14" id="KW-1185">Reference proteome</keyword>
<reference evidence="13 14" key="1">
    <citation type="submission" date="2016-10" db="EMBL/GenBank/DDBJ databases">
        <authorList>
            <person name="de Groot N.N."/>
        </authorList>
    </citation>
    <scope>NUCLEOTIDE SEQUENCE [LARGE SCALE GENOMIC DNA]</scope>
    <source>
        <strain evidence="13 14">IBRC-M10015</strain>
    </source>
</reference>
<dbReference type="InterPro" id="IPR050060">
    <property type="entry name" value="Phosphoglucosamine_mutase"/>
</dbReference>
<evidence type="ECO:0000313" key="14">
    <source>
        <dbReference type="Proteomes" id="UP000198856"/>
    </source>
</evidence>
<feature type="domain" description="Alpha-D-phosphohexomutase alpha/beta/alpha" evidence="12">
    <location>
        <begin position="285"/>
        <end position="386"/>
    </location>
</feature>
<dbReference type="GO" id="GO:0000287">
    <property type="term" value="F:magnesium ion binding"/>
    <property type="evidence" value="ECO:0007669"/>
    <property type="project" value="InterPro"/>
</dbReference>
<evidence type="ECO:0000256" key="7">
    <source>
        <dbReference type="RuleBase" id="RU004326"/>
    </source>
</evidence>
<dbReference type="PROSITE" id="PS00710">
    <property type="entry name" value="PGM_PMM"/>
    <property type="match status" value="1"/>
</dbReference>
<dbReference type="SUPFAM" id="SSF55957">
    <property type="entry name" value="Phosphoglucomutase, C-terminal domain"/>
    <property type="match status" value="1"/>
</dbReference>
<dbReference type="Pfam" id="PF02878">
    <property type="entry name" value="PGM_PMM_I"/>
    <property type="match status" value="1"/>
</dbReference>
<evidence type="ECO:0000256" key="8">
    <source>
        <dbReference type="SAM" id="MobiDB-lite"/>
    </source>
</evidence>
<keyword evidence="3" id="KW-0597">Phosphoprotein</keyword>
<dbReference type="InterPro" id="IPR005846">
    <property type="entry name" value="A-D-PHexomutase_a/b/a-III"/>
</dbReference>
<feature type="region of interest" description="Disordered" evidence="8">
    <location>
        <begin position="1"/>
        <end position="22"/>
    </location>
</feature>
<dbReference type="Gene3D" id="3.40.120.10">
    <property type="entry name" value="Alpha-D-Glucose-1,6-Bisphosphate, subunit A, domain 3"/>
    <property type="match status" value="3"/>
</dbReference>
<feature type="domain" description="Alpha-D-phosphohexomutase alpha/beta/alpha" evidence="11">
    <location>
        <begin position="176"/>
        <end position="276"/>
    </location>
</feature>
<accession>A0A1G8S4E3</accession>
<dbReference type="InterPro" id="IPR005843">
    <property type="entry name" value="A-D-PHexomutase_C"/>
</dbReference>
<evidence type="ECO:0000256" key="3">
    <source>
        <dbReference type="ARBA" id="ARBA00022553"/>
    </source>
</evidence>
<dbReference type="PANTHER" id="PTHR42946:SF1">
    <property type="entry name" value="PHOSPHOGLUCOMUTASE (ALPHA-D-GLUCOSE-1,6-BISPHOSPHATE-DEPENDENT)"/>
    <property type="match status" value="1"/>
</dbReference>
<proteinExistence type="inferred from homology"/>
<evidence type="ECO:0000313" key="13">
    <source>
        <dbReference type="EMBL" id="SDJ24083.1"/>
    </source>
</evidence>
<dbReference type="Gene3D" id="3.30.310.50">
    <property type="entry name" value="Alpha-D-phosphohexomutase, C-terminal domain"/>
    <property type="match status" value="1"/>
</dbReference>
<evidence type="ECO:0000256" key="4">
    <source>
        <dbReference type="ARBA" id="ARBA00022723"/>
    </source>
</evidence>
<dbReference type="AlphaFoldDB" id="A0A1G8S4E3"/>
<dbReference type="GO" id="GO:0005975">
    <property type="term" value="P:carbohydrate metabolic process"/>
    <property type="evidence" value="ECO:0007669"/>
    <property type="project" value="InterPro"/>
</dbReference>
<comment type="cofactor">
    <cofactor evidence="1">
        <name>Mg(2+)</name>
        <dbReference type="ChEBI" id="CHEBI:18420"/>
    </cofactor>
</comment>
<feature type="domain" description="Alpha-D-phosphohexomutase alpha/beta/alpha" evidence="10">
    <location>
        <begin position="27"/>
        <end position="156"/>
    </location>
</feature>
<keyword evidence="5 7" id="KW-0460">Magnesium</keyword>
<keyword evidence="6" id="KW-0413">Isomerase</keyword>
<name>A0A1G8S4E3_9EURY</name>
<evidence type="ECO:0000256" key="5">
    <source>
        <dbReference type="ARBA" id="ARBA00022842"/>
    </source>
</evidence>
<protein>
    <submittedName>
        <fullName evidence="13">Phosphomannomutase / phosphoglucomutase</fullName>
    </submittedName>
</protein>
<dbReference type="PRINTS" id="PR00509">
    <property type="entry name" value="PGMPMM"/>
</dbReference>
<dbReference type="STRING" id="890420.SAMN05216226_101279"/>
<feature type="domain" description="Alpha-D-phosphohexomutase C-terminal" evidence="9">
    <location>
        <begin position="416"/>
        <end position="471"/>
    </location>
</feature>
<organism evidence="13 14">
    <name type="scientific">Halovenus aranensis</name>
    <dbReference type="NCBI Taxonomy" id="890420"/>
    <lineage>
        <taxon>Archaea</taxon>
        <taxon>Methanobacteriati</taxon>
        <taxon>Methanobacteriota</taxon>
        <taxon>Stenosarchaea group</taxon>
        <taxon>Halobacteria</taxon>
        <taxon>Halobacteriales</taxon>
        <taxon>Haloarculaceae</taxon>
        <taxon>Halovenus</taxon>
    </lineage>
</organism>
<comment type="similarity">
    <text evidence="2 7">Belongs to the phosphohexose mutase family.</text>
</comment>
<dbReference type="EMBL" id="FNFC01000001">
    <property type="protein sequence ID" value="SDJ24083.1"/>
    <property type="molecule type" value="Genomic_DNA"/>
</dbReference>
<dbReference type="Pfam" id="PF02879">
    <property type="entry name" value="PGM_PMM_II"/>
    <property type="match status" value="1"/>
</dbReference>
<evidence type="ECO:0000259" key="12">
    <source>
        <dbReference type="Pfam" id="PF02880"/>
    </source>
</evidence>
<dbReference type="NCBIfam" id="TIGR03990">
    <property type="entry name" value="Arch_GlmM"/>
    <property type="match status" value="1"/>
</dbReference>
<sequence length="474" mass="49811">MALAVSPAEPASHNHYDHGGQTSMRMNVFGSSGVRGVALDELTPADTVELAQAAGAVFRDRNARVAVGRDSRLTGELFVHAVASGLASVGCDVDCLGVVPTPSLQAYCEQAGVPGVMVTASHNPPEFNGIKLIGDNGVELTRDTLERVESHLEAESAMTTWDEAGEIRSTEGANSAYREQLLEAVDRDRIAGAELTVALDPGHGAGSLTSPGLFRELGCTVKTINAQPDGRFPGRDPEPVQENLAELGRLVESAGADIGIAHDGDADRAIFFDETGAFVDGDAALAALTAPELDAGDTVVSAVNASQRLVDVTTDADASLRLTPIGSTHLITAIRELQAAGETVSIAGEGNGGIIYPSYRVARDGAYTAARLCELIVETPLSELIAPYDGYANVRRNISYDTDEEREAMIDAISAVAEEADATVDTTDGYRLDYGDAWVLARPSGTEPVIRVYAEARSQERAETLVDQMAGAIS</sequence>
<dbReference type="Proteomes" id="UP000198856">
    <property type="component" value="Unassembled WGS sequence"/>
</dbReference>
<keyword evidence="4 7" id="KW-0479">Metal-binding</keyword>
<dbReference type="SUPFAM" id="SSF53738">
    <property type="entry name" value="Phosphoglucomutase, first 3 domains"/>
    <property type="match status" value="3"/>
</dbReference>
<dbReference type="InterPro" id="IPR005841">
    <property type="entry name" value="Alpha-D-phosphohexomutase_SF"/>
</dbReference>
<dbReference type="GO" id="GO:0004615">
    <property type="term" value="F:phosphomannomutase activity"/>
    <property type="evidence" value="ECO:0007669"/>
    <property type="project" value="TreeGrafter"/>
</dbReference>
<evidence type="ECO:0000259" key="9">
    <source>
        <dbReference type="Pfam" id="PF00408"/>
    </source>
</evidence>
<dbReference type="InterPro" id="IPR016055">
    <property type="entry name" value="A-D-PHexomutase_a/b/a-I/II/III"/>
</dbReference>
<dbReference type="InterPro" id="IPR024086">
    <property type="entry name" value="GlmM_arc-type"/>
</dbReference>
<dbReference type="CDD" id="cd03087">
    <property type="entry name" value="PGM_like1"/>
    <property type="match status" value="1"/>
</dbReference>
<dbReference type="InterPro" id="IPR005844">
    <property type="entry name" value="A-D-PHexomutase_a/b/a-I"/>
</dbReference>
<dbReference type="InterPro" id="IPR036900">
    <property type="entry name" value="A-D-PHexomutase_C_sf"/>
</dbReference>
<evidence type="ECO:0000259" key="10">
    <source>
        <dbReference type="Pfam" id="PF02878"/>
    </source>
</evidence>
<dbReference type="InterPro" id="IPR016066">
    <property type="entry name" value="A-D-PHexomutase_CS"/>
</dbReference>
<evidence type="ECO:0000256" key="1">
    <source>
        <dbReference type="ARBA" id="ARBA00001946"/>
    </source>
</evidence>
<dbReference type="Pfam" id="PF00408">
    <property type="entry name" value="PGM_PMM_IV"/>
    <property type="match status" value="1"/>
</dbReference>
<gene>
    <name evidence="13" type="ORF">SAMN05216226_101279</name>
</gene>
<dbReference type="GO" id="GO:0008966">
    <property type="term" value="F:phosphoglucosamine mutase activity"/>
    <property type="evidence" value="ECO:0007669"/>
    <property type="project" value="InterPro"/>
</dbReference>
<evidence type="ECO:0000256" key="2">
    <source>
        <dbReference type="ARBA" id="ARBA00010231"/>
    </source>
</evidence>
<dbReference type="PANTHER" id="PTHR42946">
    <property type="entry name" value="PHOSPHOHEXOSE MUTASE"/>
    <property type="match status" value="1"/>
</dbReference>
<evidence type="ECO:0000259" key="11">
    <source>
        <dbReference type="Pfam" id="PF02879"/>
    </source>
</evidence>
<dbReference type="Pfam" id="PF02880">
    <property type="entry name" value="PGM_PMM_III"/>
    <property type="match status" value="1"/>
</dbReference>
<evidence type="ECO:0000256" key="6">
    <source>
        <dbReference type="ARBA" id="ARBA00023235"/>
    </source>
</evidence>